<protein>
    <recommendedName>
        <fullName evidence="4">Tetratricopeptide repeat family protein</fullName>
    </recommendedName>
</protein>
<dbReference type="Proteomes" id="UP000095601">
    <property type="component" value="Unassembled WGS sequence"/>
</dbReference>
<dbReference type="RefSeq" id="WP_069796626.1">
    <property type="nucleotide sequence ID" value="NZ_CP034157.1"/>
</dbReference>
<evidence type="ECO:0000313" key="3">
    <source>
        <dbReference type="Proteomes" id="UP000095601"/>
    </source>
</evidence>
<gene>
    <name evidence="2" type="ORF">BHF72_1125</name>
</gene>
<sequence length="151" mass="17613">MKKLVLIFLLFCSFVNAQSLVELRGYLQKGENSEEVSKTLISKSKNAYDTTKKPIYMAFYAVGNFFMAKHASNPLNKYSYFNKGKKLLEDAIKKEPNNIEIRLMRLISQEKTPSFLGYNKNIEADRNFIIKNYKNSDDENLVKFIKNYLKI</sequence>
<accession>A0A1E5UHK9</accession>
<proteinExistence type="predicted"/>
<keyword evidence="1" id="KW-0732">Signal</keyword>
<evidence type="ECO:0000313" key="2">
    <source>
        <dbReference type="EMBL" id="OEL12371.1"/>
    </source>
</evidence>
<name>A0A1E5UHK9_9FLAO</name>
<dbReference type="AlphaFoldDB" id="A0A1E5UHK9"/>
<dbReference type="STRING" id="237258.SAMN04489756_10294"/>
<evidence type="ECO:0008006" key="4">
    <source>
        <dbReference type="Google" id="ProtNLM"/>
    </source>
</evidence>
<feature type="chain" id="PRO_5009186981" description="Tetratricopeptide repeat family protein" evidence="1">
    <location>
        <begin position="18"/>
        <end position="151"/>
    </location>
</feature>
<dbReference type="OrthoDB" id="663842at2"/>
<dbReference type="EMBL" id="MKGI01000005">
    <property type="protein sequence ID" value="OEL12371.1"/>
    <property type="molecule type" value="Genomic_DNA"/>
</dbReference>
<evidence type="ECO:0000256" key="1">
    <source>
        <dbReference type="SAM" id="SignalP"/>
    </source>
</evidence>
<reference evidence="2 3" key="1">
    <citation type="submission" date="2016-09" db="EMBL/GenBank/DDBJ databases">
        <authorList>
            <person name="Capua I."/>
            <person name="De Benedictis P."/>
            <person name="Joannis T."/>
            <person name="Lombin L.H."/>
            <person name="Cattoli G."/>
        </authorList>
    </citation>
    <scope>NUCLEOTIDE SEQUENCE [LARGE SCALE GENOMIC DNA]</scope>
    <source>
        <strain evidence="2 3">NRS-1</strain>
    </source>
</reference>
<feature type="signal peptide" evidence="1">
    <location>
        <begin position="1"/>
        <end position="17"/>
    </location>
</feature>
<comment type="caution">
    <text evidence="2">The sequence shown here is derived from an EMBL/GenBank/DDBJ whole genome shotgun (WGS) entry which is preliminary data.</text>
</comment>
<keyword evidence="3" id="KW-1185">Reference proteome</keyword>
<organism evidence="2 3">
    <name type="scientific">Cloacibacterium normanense</name>
    <dbReference type="NCBI Taxonomy" id="237258"/>
    <lineage>
        <taxon>Bacteria</taxon>
        <taxon>Pseudomonadati</taxon>
        <taxon>Bacteroidota</taxon>
        <taxon>Flavobacteriia</taxon>
        <taxon>Flavobacteriales</taxon>
        <taxon>Weeksellaceae</taxon>
    </lineage>
</organism>
<dbReference type="KEGG" id="cnr:EB819_06255"/>